<accession>A0A6G9Z663</accession>
<evidence type="ECO:0000313" key="2">
    <source>
        <dbReference type="EMBL" id="QIS20982.1"/>
    </source>
</evidence>
<gene>
    <name evidence="2" type="ORF">F6W96_24365</name>
</gene>
<proteinExistence type="predicted"/>
<dbReference type="Proteomes" id="UP000500953">
    <property type="component" value="Chromosome"/>
</dbReference>
<organism evidence="2 3">
    <name type="scientific">Nocardia terpenica</name>
    <dbReference type="NCBI Taxonomy" id="455432"/>
    <lineage>
        <taxon>Bacteria</taxon>
        <taxon>Bacillati</taxon>
        <taxon>Actinomycetota</taxon>
        <taxon>Actinomycetes</taxon>
        <taxon>Mycobacteriales</taxon>
        <taxon>Nocardiaceae</taxon>
        <taxon>Nocardia</taxon>
    </lineage>
</organism>
<protein>
    <submittedName>
        <fullName evidence="2">Uncharacterized protein</fullName>
    </submittedName>
</protein>
<name>A0A6G9Z663_9NOCA</name>
<evidence type="ECO:0000256" key="1">
    <source>
        <dbReference type="SAM" id="MobiDB-lite"/>
    </source>
</evidence>
<evidence type="ECO:0000313" key="3">
    <source>
        <dbReference type="Proteomes" id="UP000500953"/>
    </source>
</evidence>
<feature type="region of interest" description="Disordered" evidence="1">
    <location>
        <begin position="34"/>
        <end position="53"/>
    </location>
</feature>
<dbReference type="RefSeq" id="WP_203217754.1">
    <property type="nucleotide sequence ID" value="NZ_CP046173.1"/>
</dbReference>
<dbReference type="EMBL" id="CP046173">
    <property type="protein sequence ID" value="QIS20982.1"/>
    <property type="molecule type" value="Genomic_DNA"/>
</dbReference>
<sequence length="75" mass="8259">MLAELAHYPDTVVIWRPADTQVWATTTDGHCEQIAGHADNPAPGLDTGGKPLDQPHRQVIERLYYTRSGPGDPPR</sequence>
<dbReference type="AlphaFoldDB" id="A0A6G9Z663"/>
<reference evidence="2 3" key="1">
    <citation type="journal article" date="2019" name="ACS Chem. Biol.">
        <title>Identification and Mobilization of a Cryptic Antibiotic Biosynthesis Gene Locus from a Human-Pathogenic Nocardia Isolate.</title>
        <authorList>
            <person name="Herisse M."/>
            <person name="Ishida K."/>
            <person name="Porter J.L."/>
            <person name="Howden B."/>
            <person name="Hertweck C."/>
            <person name="Stinear T.P."/>
            <person name="Pidot S.J."/>
        </authorList>
    </citation>
    <scope>NUCLEOTIDE SEQUENCE [LARGE SCALE GENOMIC DNA]</scope>
    <source>
        <strain evidence="2 3">AUSMDU00012715</strain>
    </source>
</reference>